<dbReference type="Gene3D" id="2.40.110.10">
    <property type="entry name" value="Butyryl-CoA Dehydrogenase, subunit A, domain 2"/>
    <property type="match status" value="1"/>
</dbReference>
<accession>F9VT05</accession>
<dbReference type="Pfam" id="PF03241">
    <property type="entry name" value="HpaB"/>
    <property type="match status" value="1"/>
</dbReference>
<proteinExistence type="predicted"/>
<name>F9VT05_9ACTN</name>
<reference evidence="6 7" key="1">
    <citation type="submission" date="2011-05" db="EMBL/GenBank/DDBJ databases">
        <title>Whole genome shotgun sequence of Gordonia alkanivorans NBRC 16433.</title>
        <authorList>
            <person name="Hosoyama A."/>
            <person name="Nakamura S."/>
            <person name="Takarada H."/>
            <person name="Tsuchikane K."/>
            <person name="Yamazaki S."/>
            <person name="Fujita N."/>
        </authorList>
    </citation>
    <scope>NUCLEOTIDE SEQUENCE [LARGE SCALE GENOMIC DNA]</scope>
    <source>
        <strain evidence="6 7">NBRC 16433</strain>
    </source>
</reference>
<dbReference type="Gene3D" id="1.20.140.10">
    <property type="entry name" value="Butyryl-CoA Dehydrogenase, subunit A, domain 3"/>
    <property type="match status" value="1"/>
</dbReference>
<dbReference type="PANTHER" id="PTHR36117">
    <property type="entry name" value="4-HYDROXYPHENYLACETATE 3-MONOOXYGENASE-RELATED"/>
    <property type="match status" value="1"/>
</dbReference>
<dbReference type="InterPro" id="IPR024674">
    <property type="entry name" value="HpaB/PvcC/4-BUDH_N"/>
</dbReference>
<dbReference type="SUPFAM" id="SSF56645">
    <property type="entry name" value="Acyl-CoA dehydrogenase NM domain-like"/>
    <property type="match status" value="1"/>
</dbReference>
<protein>
    <submittedName>
        <fullName evidence="6">Putative phenol hydroxylase</fullName>
    </submittedName>
</protein>
<dbReference type="InterPro" id="IPR004925">
    <property type="entry name" value="HpaB/PvcC/4-BUDH"/>
</dbReference>
<evidence type="ECO:0000256" key="3">
    <source>
        <dbReference type="ARBA" id="ARBA00023002"/>
    </source>
</evidence>
<dbReference type="EMBL" id="BACI01000038">
    <property type="protein sequence ID" value="GAA11744.1"/>
    <property type="molecule type" value="Genomic_DNA"/>
</dbReference>
<dbReference type="Proteomes" id="UP000003558">
    <property type="component" value="Unassembled WGS sequence"/>
</dbReference>
<comment type="caution">
    <text evidence="6">The sequence shown here is derived from an EMBL/GenBank/DDBJ whole genome shotgun (WGS) entry which is preliminary data.</text>
</comment>
<dbReference type="GO" id="GO:0016627">
    <property type="term" value="F:oxidoreductase activity, acting on the CH-CH group of donors"/>
    <property type="evidence" value="ECO:0007669"/>
    <property type="project" value="InterPro"/>
</dbReference>
<dbReference type="Pfam" id="PF11794">
    <property type="entry name" value="HpaB_N"/>
    <property type="match status" value="1"/>
</dbReference>
<dbReference type="PANTHER" id="PTHR36117:SF3">
    <property type="entry name" value="4-HYDROXYPHENYLACETATE 3-MONOOXYGENASE-RELATED"/>
    <property type="match status" value="1"/>
</dbReference>
<keyword evidence="1" id="KW-0285">Flavoprotein</keyword>
<evidence type="ECO:0000259" key="4">
    <source>
        <dbReference type="Pfam" id="PF03241"/>
    </source>
</evidence>
<dbReference type="STRING" id="1027371.GOALK_038_00960"/>
<evidence type="ECO:0000256" key="1">
    <source>
        <dbReference type="ARBA" id="ARBA00022630"/>
    </source>
</evidence>
<gene>
    <name evidence="6" type="ORF">GOALK_038_00960</name>
</gene>
<dbReference type="AlphaFoldDB" id="F9VT05"/>
<dbReference type="InterPro" id="IPR046373">
    <property type="entry name" value="Acyl-CoA_Oxase/DH_mid-dom_sf"/>
</dbReference>
<dbReference type="SUPFAM" id="SSF47203">
    <property type="entry name" value="Acyl-CoA dehydrogenase C-terminal domain-like"/>
    <property type="match status" value="1"/>
</dbReference>
<keyword evidence="2" id="KW-0274">FAD</keyword>
<evidence type="ECO:0000259" key="5">
    <source>
        <dbReference type="Pfam" id="PF11794"/>
    </source>
</evidence>
<evidence type="ECO:0000256" key="2">
    <source>
        <dbReference type="ARBA" id="ARBA00022827"/>
    </source>
</evidence>
<dbReference type="InterPro" id="IPR009100">
    <property type="entry name" value="AcylCoA_DH/oxidase_NM_dom_sf"/>
</dbReference>
<sequence length="291" mass="32601">MDAPGVKLICRSSYTQQAAVMGTPFDYPLSSRMDENDTIFVFDKVLVPWENVFMYGDVDKINAFFPQSGFLPRFTLQGCTRLAVKLDFIAGLLMKALDCTGAGGFRGVQTRVGEVIGWRNLFWSLSDAMVNNPEPWIGDTVIPKLEYGLTYRMFAQQGYPRVKEIIEQDVASGLIYLPSSSADFKSPDVRPYLDKYVRGSDGILAVDRVKVMKALWDSIGSEFGGRHELYERNYAGNHEGVKAELLMFADARGTVGEMKGLAEQCLSEYDLDGWTVPDLIGNDDVSFFRNR</sequence>
<dbReference type="eggNOG" id="COG2368">
    <property type="taxonomic scope" value="Bacteria"/>
</dbReference>
<feature type="domain" description="HpaB/PvcC/4-BUDH C-terminal" evidence="4">
    <location>
        <begin position="62"/>
        <end position="262"/>
    </location>
</feature>
<dbReference type="InterPro" id="IPR024719">
    <property type="entry name" value="HpaB/PvcC/4-BUDH_C"/>
</dbReference>
<keyword evidence="3" id="KW-0560">Oxidoreductase</keyword>
<dbReference type="InterPro" id="IPR036250">
    <property type="entry name" value="AcylCo_DH-like_C"/>
</dbReference>
<evidence type="ECO:0000313" key="7">
    <source>
        <dbReference type="Proteomes" id="UP000003558"/>
    </source>
</evidence>
<organism evidence="6 7">
    <name type="scientific">Gordonia alkanivorans NBRC 16433</name>
    <dbReference type="NCBI Taxonomy" id="1027371"/>
    <lineage>
        <taxon>Bacteria</taxon>
        <taxon>Bacillati</taxon>
        <taxon>Actinomycetota</taxon>
        <taxon>Actinomycetes</taxon>
        <taxon>Mycobacteriales</taxon>
        <taxon>Gordoniaceae</taxon>
        <taxon>Gordonia</taxon>
    </lineage>
</organism>
<feature type="domain" description="HpaB/PvcC/4-BUDH N-terminal" evidence="5">
    <location>
        <begin position="1"/>
        <end position="54"/>
    </location>
</feature>
<evidence type="ECO:0000313" key="6">
    <source>
        <dbReference type="EMBL" id="GAA11744.1"/>
    </source>
</evidence>